<proteinExistence type="predicted"/>
<dbReference type="STRING" id="452.Lspi_1124"/>
<accession>A0A0W0Z5C8</accession>
<sequence length="62" mass="7428">MLLSRQEFVAICSQAIIKTRKNIDIENQLSGYNKFHREIKETLTLKQMFAMSFINWTRTNIY</sequence>
<evidence type="ECO:0000313" key="1">
    <source>
        <dbReference type="EMBL" id="KTD64317.1"/>
    </source>
</evidence>
<organism evidence="1 2">
    <name type="scientific">Legionella spiritensis</name>
    <dbReference type="NCBI Taxonomy" id="452"/>
    <lineage>
        <taxon>Bacteria</taxon>
        <taxon>Pseudomonadati</taxon>
        <taxon>Pseudomonadota</taxon>
        <taxon>Gammaproteobacteria</taxon>
        <taxon>Legionellales</taxon>
        <taxon>Legionellaceae</taxon>
        <taxon>Legionella</taxon>
    </lineage>
</organism>
<dbReference type="RefSeq" id="WP_058483064.1">
    <property type="nucleotide sequence ID" value="NZ_LNYX01000013.1"/>
</dbReference>
<name>A0A0W0Z5C8_LEGSP</name>
<dbReference type="Proteomes" id="UP000054877">
    <property type="component" value="Unassembled WGS sequence"/>
</dbReference>
<gene>
    <name evidence="1" type="ORF">Lspi_1124</name>
</gene>
<reference evidence="1 2" key="1">
    <citation type="submission" date="2015-11" db="EMBL/GenBank/DDBJ databases">
        <title>Genomic analysis of 38 Legionella species identifies large and diverse effector repertoires.</title>
        <authorList>
            <person name="Burstein D."/>
            <person name="Amaro F."/>
            <person name="Zusman T."/>
            <person name="Lifshitz Z."/>
            <person name="Cohen O."/>
            <person name="Gilbert J.A."/>
            <person name="Pupko T."/>
            <person name="Shuman H.A."/>
            <person name="Segal G."/>
        </authorList>
    </citation>
    <scope>NUCLEOTIDE SEQUENCE [LARGE SCALE GENOMIC DNA]</scope>
    <source>
        <strain evidence="1 2">Mt.St.Helens-9</strain>
    </source>
</reference>
<dbReference type="EMBL" id="LNYX01000013">
    <property type="protein sequence ID" value="KTD64317.1"/>
    <property type="molecule type" value="Genomic_DNA"/>
</dbReference>
<evidence type="ECO:0000313" key="2">
    <source>
        <dbReference type="Proteomes" id="UP000054877"/>
    </source>
</evidence>
<comment type="caution">
    <text evidence="1">The sequence shown here is derived from an EMBL/GenBank/DDBJ whole genome shotgun (WGS) entry which is preliminary data.</text>
</comment>
<keyword evidence="2" id="KW-1185">Reference proteome</keyword>
<dbReference type="AlphaFoldDB" id="A0A0W0Z5C8"/>
<protein>
    <submittedName>
        <fullName evidence="1">Uncharacterized protein</fullName>
    </submittedName>
</protein>